<dbReference type="KEGG" id="geo:Geob_3126"/>
<dbReference type="HOGENOM" id="CLU_1052753_0_0_7"/>
<dbReference type="Proteomes" id="UP000007721">
    <property type="component" value="Chromosome"/>
</dbReference>
<dbReference type="STRING" id="316067.Geob_3126"/>
<proteinExistence type="predicted"/>
<evidence type="ECO:0000259" key="1">
    <source>
        <dbReference type="Pfam" id="PF20247"/>
    </source>
</evidence>
<dbReference type="RefSeq" id="WP_012648197.1">
    <property type="nucleotide sequence ID" value="NC_011979.1"/>
</dbReference>
<gene>
    <name evidence="2" type="ordered locus">Geob_3126</name>
</gene>
<dbReference type="EMBL" id="CP001390">
    <property type="protein sequence ID" value="ACM21469.1"/>
    <property type="molecule type" value="Genomic_DNA"/>
</dbReference>
<dbReference type="InterPro" id="IPR046537">
    <property type="entry name" value="DUF6602"/>
</dbReference>
<keyword evidence="3" id="KW-1185">Reference proteome</keyword>
<sequence>MDENFYLGLANEMAAKLRRVSSFVNHGPSIGSYHEEVLKPILESMLSERFRLRTGFAYTRKFGASQQGDILIVDENNPAAYHFREGNFAVVAPEAIVCAIEVKTKLNKKTFIEALRNLYSFTRGSIFVPPATFLFAYESVPLTQKVLSAWYDSVTDIPDELQNYPWAIYVLNRGIIILKSPSTNEEWGHIPIEGEDKEGPKLKSLSLFLQTIRKAMILHSKVQFNPFENAAFDGLLYSIYCYRYGPSSLQVANPAIVQKQDNSN</sequence>
<dbReference type="AlphaFoldDB" id="B9M3P8"/>
<reference evidence="2 3" key="1">
    <citation type="submission" date="2009-01" db="EMBL/GenBank/DDBJ databases">
        <title>Complete sequence of Geobacter sp. FRC-32.</title>
        <authorList>
            <consortium name="US DOE Joint Genome Institute"/>
            <person name="Lucas S."/>
            <person name="Copeland A."/>
            <person name="Lapidus A."/>
            <person name="Glavina del Rio T."/>
            <person name="Dalin E."/>
            <person name="Tice H."/>
            <person name="Bruce D."/>
            <person name="Goodwin L."/>
            <person name="Pitluck S."/>
            <person name="Saunders E."/>
            <person name="Brettin T."/>
            <person name="Detter J.C."/>
            <person name="Han C."/>
            <person name="Larimer F."/>
            <person name="Land M."/>
            <person name="Hauser L."/>
            <person name="Kyrpides N."/>
            <person name="Ovchinnikova G."/>
            <person name="Kostka J."/>
            <person name="Richardson P."/>
        </authorList>
    </citation>
    <scope>NUCLEOTIDE SEQUENCE [LARGE SCALE GENOMIC DNA]</scope>
    <source>
        <strain evidence="3">DSM 22248 / JCM 15807 / FRC-32</strain>
    </source>
</reference>
<evidence type="ECO:0000313" key="3">
    <source>
        <dbReference type="Proteomes" id="UP000007721"/>
    </source>
</evidence>
<accession>B9M3P8</accession>
<organism evidence="2 3">
    <name type="scientific">Geotalea daltonii (strain DSM 22248 / JCM 15807 / FRC-32)</name>
    <name type="common">Geobacter daltonii</name>
    <dbReference type="NCBI Taxonomy" id="316067"/>
    <lineage>
        <taxon>Bacteria</taxon>
        <taxon>Pseudomonadati</taxon>
        <taxon>Thermodesulfobacteriota</taxon>
        <taxon>Desulfuromonadia</taxon>
        <taxon>Geobacterales</taxon>
        <taxon>Geobacteraceae</taxon>
        <taxon>Geotalea</taxon>
    </lineage>
</organism>
<dbReference type="OrthoDB" id="7053796at2"/>
<dbReference type="Pfam" id="PF20247">
    <property type="entry name" value="DUF6602"/>
    <property type="match status" value="1"/>
</dbReference>
<feature type="domain" description="DUF6602" evidence="1">
    <location>
        <begin position="19"/>
        <end position="123"/>
    </location>
</feature>
<evidence type="ECO:0000313" key="2">
    <source>
        <dbReference type="EMBL" id="ACM21469.1"/>
    </source>
</evidence>
<name>B9M3P8_GEODF</name>
<dbReference type="CDD" id="cd21173">
    <property type="entry name" value="NucC-like"/>
    <property type="match status" value="1"/>
</dbReference>
<protein>
    <recommendedName>
        <fullName evidence="1">DUF6602 domain-containing protein</fullName>
    </recommendedName>
</protein>